<evidence type="ECO:0000256" key="11">
    <source>
        <dbReference type="PIRNR" id="PIRNR000447"/>
    </source>
</evidence>
<evidence type="ECO:0000256" key="1">
    <source>
        <dbReference type="ARBA" id="ARBA00005194"/>
    </source>
</evidence>
<dbReference type="Pfam" id="PF02801">
    <property type="entry name" value="Ketoacyl-synt_C"/>
    <property type="match status" value="1"/>
</dbReference>
<accession>A0A246FLQ5</accession>
<keyword evidence="16" id="KW-1185">Reference proteome</keyword>
<dbReference type="CDD" id="cd00834">
    <property type="entry name" value="KAS_I_II"/>
    <property type="match status" value="1"/>
</dbReference>
<reference evidence="15 16" key="1">
    <citation type="submission" date="2017-06" db="EMBL/GenBank/DDBJ databases">
        <title>Hymenobacter amundsenii sp. nov. isolated from regoliths in Antarctica.</title>
        <authorList>
            <person name="Sedlacek I."/>
            <person name="Kralova S."/>
            <person name="Pantucek R."/>
            <person name="Svec P."/>
            <person name="Holochova P."/>
            <person name="Stankova E."/>
            <person name="Vrbovska V."/>
            <person name="Busse H.-J."/>
        </authorList>
    </citation>
    <scope>NUCLEOTIDE SEQUENCE [LARGE SCALE GENOMIC DNA]</scope>
    <source>
        <strain evidence="15 16">CCM 8682</strain>
    </source>
</reference>
<dbReference type="InterPro" id="IPR014031">
    <property type="entry name" value="Ketoacyl_synth_C"/>
</dbReference>
<dbReference type="SMART" id="SM00825">
    <property type="entry name" value="PKS_KS"/>
    <property type="match status" value="1"/>
</dbReference>
<dbReference type="InterPro" id="IPR000794">
    <property type="entry name" value="Beta-ketoacyl_synthase"/>
</dbReference>
<dbReference type="EC" id="2.3.1.179" evidence="3 11"/>
<evidence type="ECO:0000256" key="3">
    <source>
        <dbReference type="ARBA" id="ARBA00012356"/>
    </source>
</evidence>
<feature type="active site" description="For beta-ketoacyl synthase activity" evidence="12">
    <location>
        <position position="165"/>
    </location>
</feature>
<dbReference type="Pfam" id="PF00109">
    <property type="entry name" value="ketoacyl-synt"/>
    <property type="match status" value="1"/>
</dbReference>
<dbReference type="InterPro" id="IPR017568">
    <property type="entry name" value="3-oxoacyl-ACP_synth-2"/>
</dbReference>
<name>A0A246FLQ5_9BACT</name>
<feature type="domain" description="Ketosynthase family 3 (KS3)" evidence="14">
    <location>
        <begin position="3"/>
        <end position="414"/>
    </location>
</feature>
<comment type="similarity">
    <text evidence="2 11 13">Belongs to the thiolase-like superfamily. Beta-ketoacyl-ACP synthases family.</text>
</comment>
<dbReference type="RefSeq" id="WP_088463873.1">
    <property type="nucleotide sequence ID" value="NZ_NIRR01000009.1"/>
</dbReference>
<dbReference type="GO" id="GO:0006633">
    <property type="term" value="P:fatty acid biosynthetic process"/>
    <property type="evidence" value="ECO:0007669"/>
    <property type="project" value="UniProtKB-UniRule"/>
</dbReference>
<evidence type="ECO:0000256" key="9">
    <source>
        <dbReference type="ARBA" id="ARBA00023160"/>
    </source>
</evidence>
<comment type="caution">
    <text evidence="15">The sequence shown here is derived from an EMBL/GenBank/DDBJ whole genome shotgun (WGS) entry which is preliminary data.</text>
</comment>
<keyword evidence="7" id="KW-0276">Fatty acid metabolism</keyword>
<dbReference type="SUPFAM" id="SSF53901">
    <property type="entry name" value="Thiolase-like"/>
    <property type="match status" value="2"/>
</dbReference>
<dbReference type="NCBIfam" id="NF005589">
    <property type="entry name" value="PRK07314.1"/>
    <property type="match status" value="1"/>
</dbReference>
<keyword evidence="5 11" id="KW-0444">Lipid biosynthesis</keyword>
<evidence type="ECO:0000256" key="7">
    <source>
        <dbReference type="ARBA" id="ARBA00022832"/>
    </source>
</evidence>
<dbReference type="NCBIfam" id="TIGR03150">
    <property type="entry name" value="fabF"/>
    <property type="match status" value="1"/>
</dbReference>
<dbReference type="InterPro" id="IPR016039">
    <property type="entry name" value="Thiolase-like"/>
</dbReference>
<keyword evidence="6 11" id="KW-0808">Transferase</keyword>
<dbReference type="InterPro" id="IPR020841">
    <property type="entry name" value="PKS_Beta-ketoAc_synthase_dom"/>
</dbReference>
<comment type="catalytic activity">
    <reaction evidence="11">
        <text>(9Z)-hexadecenoyl-[ACP] + malonyl-[ACP] + H(+) = 3-oxo-(11Z)-octadecenoyl-[ACP] + holo-[ACP] + CO2</text>
        <dbReference type="Rhea" id="RHEA:55040"/>
        <dbReference type="Rhea" id="RHEA-COMP:9623"/>
        <dbReference type="Rhea" id="RHEA-COMP:9685"/>
        <dbReference type="Rhea" id="RHEA-COMP:10800"/>
        <dbReference type="Rhea" id="RHEA-COMP:14074"/>
        <dbReference type="ChEBI" id="CHEBI:15378"/>
        <dbReference type="ChEBI" id="CHEBI:16526"/>
        <dbReference type="ChEBI" id="CHEBI:64479"/>
        <dbReference type="ChEBI" id="CHEBI:78449"/>
        <dbReference type="ChEBI" id="CHEBI:83989"/>
        <dbReference type="ChEBI" id="CHEBI:138538"/>
        <dbReference type="EC" id="2.3.1.179"/>
    </reaction>
</comment>
<evidence type="ECO:0000313" key="15">
    <source>
        <dbReference type="EMBL" id="OWP63668.1"/>
    </source>
</evidence>
<dbReference type="Gene3D" id="3.40.47.10">
    <property type="match status" value="1"/>
</dbReference>
<evidence type="ECO:0000256" key="10">
    <source>
        <dbReference type="ARBA" id="ARBA00023315"/>
    </source>
</evidence>
<evidence type="ECO:0000256" key="8">
    <source>
        <dbReference type="ARBA" id="ARBA00023098"/>
    </source>
</evidence>
<dbReference type="GO" id="GO:0004315">
    <property type="term" value="F:3-oxoacyl-[acyl-carrier-protein] synthase activity"/>
    <property type="evidence" value="ECO:0007669"/>
    <property type="project" value="UniProtKB-UniRule"/>
</dbReference>
<dbReference type="InterPro" id="IPR014030">
    <property type="entry name" value="Ketoacyl_synth_N"/>
</dbReference>
<dbReference type="PROSITE" id="PS00606">
    <property type="entry name" value="KS3_1"/>
    <property type="match status" value="1"/>
</dbReference>
<keyword evidence="10 11" id="KW-0012">Acyltransferase</keyword>
<evidence type="ECO:0000259" key="14">
    <source>
        <dbReference type="PROSITE" id="PS52004"/>
    </source>
</evidence>
<gene>
    <name evidence="15" type="primary">fabF</name>
    <name evidence="15" type="ORF">CDA63_07705</name>
</gene>
<proteinExistence type="inferred from homology"/>
<evidence type="ECO:0000256" key="6">
    <source>
        <dbReference type="ARBA" id="ARBA00022679"/>
    </source>
</evidence>
<keyword evidence="8" id="KW-0443">Lipid metabolism</keyword>
<dbReference type="PANTHER" id="PTHR11712">
    <property type="entry name" value="POLYKETIDE SYNTHASE-RELATED"/>
    <property type="match status" value="1"/>
</dbReference>
<dbReference type="Proteomes" id="UP000197277">
    <property type="component" value="Unassembled WGS sequence"/>
</dbReference>
<evidence type="ECO:0000313" key="16">
    <source>
        <dbReference type="Proteomes" id="UP000197277"/>
    </source>
</evidence>
<evidence type="ECO:0000256" key="12">
    <source>
        <dbReference type="PIRSR" id="PIRSR000447-1"/>
    </source>
</evidence>
<evidence type="ECO:0000256" key="13">
    <source>
        <dbReference type="RuleBase" id="RU003694"/>
    </source>
</evidence>
<organism evidence="15 16">
    <name type="scientific">Hymenobacter amundsenii</name>
    <dbReference type="NCBI Taxonomy" id="2006685"/>
    <lineage>
        <taxon>Bacteria</taxon>
        <taxon>Pseudomonadati</taxon>
        <taxon>Bacteroidota</taxon>
        <taxon>Cytophagia</taxon>
        <taxon>Cytophagales</taxon>
        <taxon>Hymenobacteraceae</taxon>
        <taxon>Hymenobacter</taxon>
    </lineage>
</organism>
<comment type="function">
    <text evidence="11">Involved in the type II fatty acid elongation cycle. Catalyzes the elongation of a wide range of acyl-ACP by the addition of two carbons from malonyl-ACP to an acyl acceptor. Can efficiently catalyze the conversion of palmitoleoyl-ACP (cis-hexadec-9-enoyl-ACP) to cis-vaccenoyl-ACP (cis-octadec-11-enoyl-ACP), an essential step in the thermal regulation of fatty acid composition.</text>
</comment>
<dbReference type="PIRSF" id="PIRSF000447">
    <property type="entry name" value="KAS_II"/>
    <property type="match status" value="1"/>
</dbReference>
<dbReference type="InterPro" id="IPR018201">
    <property type="entry name" value="Ketoacyl_synth_AS"/>
</dbReference>
<dbReference type="PANTHER" id="PTHR11712:SF336">
    <property type="entry name" value="3-OXOACYL-[ACYL-CARRIER-PROTEIN] SYNTHASE, MITOCHONDRIAL"/>
    <property type="match status" value="1"/>
</dbReference>
<keyword evidence="9 11" id="KW-0275">Fatty acid biosynthesis</keyword>
<dbReference type="OrthoDB" id="9808669at2"/>
<comment type="pathway">
    <text evidence="1 11">Lipid metabolism; fatty acid biosynthesis.</text>
</comment>
<evidence type="ECO:0000256" key="2">
    <source>
        <dbReference type="ARBA" id="ARBA00008467"/>
    </source>
</evidence>
<dbReference type="AlphaFoldDB" id="A0A246FLQ5"/>
<dbReference type="GO" id="GO:0005829">
    <property type="term" value="C:cytosol"/>
    <property type="evidence" value="ECO:0007669"/>
    <property type="project" value="TreeGrafter"/>
</dbReference>
<dbReference type="UniPathway" id="UPA00094"/>
<dbReference type="EMBL" id="NIRR01000009">
    <property type="protein sequence ID" value="OWP63668.1"/>
    <property type="molecule type" value="Genomic_DNA"/>
</dbReference>
<sequence length="417" mass="44686">MSLRRVVVTGLGAITPVGKTAPAYWEGLIAGRSGAAPITRFDAAKFKTRFACEVKDYNPDDYFERKEGRKMDIFTQFALIAANEAIEDARLNDEGIDKDRVGVIWGSGIGGLTSLQAECIAFAHGDGTPRFNPFFIPKMIADSASGNISIRHKFRGPNFVTTSACASSSDSIISAFNYIRLNMADVMVTGGSEAAITESGVGGFNALKAMSERNDAPEQASRPYDKERDGFVLGEGAASLILEEYEHAKARGAKIYAELIGGGMSADAYHITAPDPEGNGVVLVMQNALRDAGIKPEDVDYINTHGTSTPLGDGAEVKAIQKVFGEHAYDLNISSTKSMTGHLLGAAGAIEAVACIMAMQHSLVPPTINHFTDDPELDPKLNFTFNKAQEREVNIAMSNTFGFGGHNTSVIFRKVSE</sequence>
<comment type="catalytic activity">
    <reaction evidence="11">
        <text>a fatty acyl-[ACP] + malonyl-[ACP] + H(+) = a 3-oxoacyl-[ACP] + holo-[ACP] + CO2</text>
        <dbReference type="Rhea" id="RHEA:22836"/>
        <dbReference type="Rhea" id="RHEA-COMP:9623"/>
        <dbReference type="Rhea" id="RHEA-COMP:9685"/>
        <dbReference type="Rhea" id="RHEA-COMP:9916"/>
        <dbReference type="Rhea" id="RHEA-COMP:14125"/>
        <dbReference type="ChEBI" id="CHEBI:15378"/>
        <dbReference type="ChEBI" id="CHEBI:16526"/>
        <dbReference type="ChEBI" id="CHEBI:64479"/>
        <dbReference type="ChEBI" id="CHEBI:78449"/>
        <dbReference type="ChEBI" id="CHEBI:78776"/>
        <dbReference type="ChEBI" id="CHEBI:138651"/>
    </reaction>
</comment>
<dbReference type="FunFam" id="3.40.47.10:FF:000009">
    <property type="entry name" value="3-oxoacyl-[acyl-carrier-protein] synthase 2"/>
    <property type="match status" value="1"/>
</dbReference>
<protein>
    <recommendedName>
        <fullName evidence="4 11">3-oxoacyl-[acyl-carrier-protein] synthase 2</fullName>
        <ecNumber evidence="3 11">2.3.1.179</ecNumber>
    </recommendedName>
</protein>
<evidence type="ECO:0000256" key="4">
    <source>
        <dbReference type="ARBA" id="ARBA00014657"/>
    </source>
</evidence>
<dbReference type="PROSITE" id="PS52004">
    <property type="entry name" value="KS3_2"/>
    <property type="match status" value="1"/>
</dbReference>
<evidence type="ECO:0000256" key="5">
    <source>
        <dbReference type="ARBA" id="ARBA00022516"/>
    </source>
</evidence>